<protein>
    <submittedName>
        <fullName evidence="1">Uncharacterized protein</fullName>
    </submittedName>
</protein>
<reference evidence="1 2" key="1">
    <citation type="journal article" date="2021" name="Sci. Rep.">
        <title>The distribution of antibiotic resistance genes in chicken gut microbiota commensals.</title>
        <authorList>
            <person name="Juricova H."/>
            <person name="Matiasovicova J."/>
            <person name="Kubasova T."/>
            <person name="Cejkova D."/>
            <person name="Rychlik I."/>
        </authorList>
    </citation>
    <scope>NUCLEOTIDE SEQUENCE [LARGE SCALE GENOMIC DNA]</scope>
    <source>
        <strain evidence="1 2">An411</strain>
    </source>
</reference>
<dbReference type="Proteomes" id="UP000719500">
    <property type="component" value="Unassembled WGS sequence"/>
</dbReference>
<evidence type="ECO:0000313" key="2">
    <source>
        <dbReference type="Proteomes" id="UP000719500"/>
    </source>
</evidence>
<dbReference type="RefSeq" id="WP_204803060.1">
    <property type="nucleotide sequence ID" value="NZ_JACSNS010000002.1"/>
</dbReference>
<gene>
    <name evidence="1" type="ORF">H9X91_04755</name>
</gene>
<sequence>MTDFMKWLYPRYIRPYLDEVPREGYELWFSLLDGELRAAEREDLDRVLEFTAVHAFLLGLRTGAGLREVTPR</sequence>
<organism evidence="1 2">
    <name type="scientific">Oscillibacter valericigenes</name>
    <dbReference type="NCBI Taxonomy" id="351091"/>
    <lineage>
        <taxon>Bacteria</taxon>
        <taxon>Bacillati</taxon>
        <taxon>Bacillota</taxon>
        <taxon>Clostridia</taxon>
        <taxon>Eubacteriales</taxon>
        <taxon>Oscillospiraceae</taxon>
        <taxon>Oscillibacter</taxon>
    </lineage>
</organism>
<dbReference type="EMBL" id="JACSNX010000004">
    <property type="protein sequence ID" value="MBM6850747.1"/>
    <property type="molecule type" value="Genomic_DNA"/>
</dbReference>
<evidence type="ECO:0000313" key="1">
    <source>
        <dbReference type="EMBL" id="MBM6850747.1"/>
    </source>
</evidence>
<accession>A0ABS2FT01</accession>
<proteinExistence type="predicted"/>
<comment type="caution">
    <text evidence="1">The sequence shown here is derived from an EMBL/GenBank/DDBJ whole genome shotgun (WGS) entry which is preliminary data.</text>
</comment>
<name>A0ABS2FT01_9FIRM</name>
<keyword evidence="2" id="KW-1185">Reference proteome</keyword>